<dbReference type="GO" id="GO:0030154">
    <property type="term" value="P:cell differentiation"/>
    <property type="evidence" value="ECO:0000318"/>
    <property type="project" value="GO_Central"/>
</dbReference>
<dbReference type="GO" id="GO:0060395">
    <property type="term" value="P:SMAD protein signal transduction"/>
    <property type="evidence" value="ECO:0000318"/>
    <property type="project" value="GO_Central"/>
</dbReference>
<evidence type="ECO:0000313" key="10">
    <source>
        <dbReference type="EMBL" id="OCA15072.1"/>
    </source>
</evidence>
<dbReference type="SUPFAM" id="SSF56366">
    <property type="entry name" value="SMAD MH1 domain"/>
    <property type="match status" value="1"/>
</dbReference>
<dbReference type="KEGG" id="xtr:100492635"/>
<dbReference type="GO" id="GO:0070411">
    <property type="term" value="F:I-SMAD binding"/>
    <property type="evidence" value="ECO:0000318"/>
    <property type="project" value="GO_Central"/>
</dbReference>
<sequence length="367" mass="41884">MFRSRRSVSARQLWRQRCIVPSRGQGEGAPPSPEDLQNALRPAAHQLFKKLKDEQLWQLAEALESKGSWECGCVYLPWDSRSGKQPPQVLLCKLYRWPDLRHGAELKRLIQCESFWRKSGEGTSLCCNPYHFSRLAAPDSTSPLSIKAREIARTFLADNPIAHSVQRGKISSIRGCQDTTLSRSNTRDGYWCKLAYWEHRTRVGRLYNVSESSVHIFHDLPKGSGFCLGYLHSETRNEMVRRTRKKIGQGLTLSYEQDGVWVYNRSDHPIFVNSPTLAPMSGRGQSVYKVLPGYSIKVFEQGVSMSSYTYLGDGPCDPHSVRISFAKGWGSSYSRQFITSCPCWLEILLCPPRYPRDESIFPRNRVL</sequence>
<dbReference type="Proteomes" id="UP000008143">
    <property type="component" value="Chromosome 8"/>
</dbReference>
<evidence type="ECO:0000259" key="9">
    <source>
        <dbReference type="PROSITE" id="PS51076"/>
    </source>
</evidence>
<feature type="domain" description="MH1" evidence="8">
    <location>
        <begin position="8"/>
        <end position="141"/>
    </location>
</feature>
<dbReference type="GO" id="GO:0071144">
    <property type="term" value="C:heteromeric SMAD protein complex"/>
    <property type="evidence" value="ECO:0000318"/>
    <property type="project" value="GO_Central"/>
</dbReference>
<evidence type="ECO:0000256" key="1">
    <source>
        <dbReference type="ARBA" id="ARBA00005545"/>
    </source>
</evidence>
<dbReference type="GeneID" id="100492635"/>
<dbReference type="InterPro" id="IPR013019">
    <property type="entry name" value="MAD_homology_MH1"/>
</dbReference>
<reference evidence="10" key="2">
    <citation type="journal article" date="2010" name="Science">
        <title>The genome of the Western clawed frog Xenopus tropicalis.</title>
        <authorList>
            <person name="Hellsten U."/>
            <person name="Harland R.M."/>
            <person name="Gilchrist M.J."/>
            <person name="Hendrix D."/>
            <person name="Jurka J."/>
            <person name="Kapitonov V."/>
            <person name="Ovcharenko I."/>
            <person name="Putnam N.H."/>
            <person name="Shu S."/>
            <person name="Taher L."/>
            <person name="Blitz I.L."/>
            <person name="Blumberg B."/>
            <person name="Dichmann D.S."/>
            <person name="Dubchak I."/>
            <person name="Amaya E."/>
            <person name="Detter J.C."/>
            <person name="Fletcher R."/>
            <person name="Gerhard D.S."/>
            <person name="Goodstein D."/>
            <person name="Graves T."/>
            <person name="Grigoriev I.V."/>
            <person name="Grimwood J."/>
            <person name="Kawashima T."/>
            <person name="Lindquist E."/>
            <person name="Lucas S.M."/>
            <person name="Mead P.E."/>
            <person name="Mitros T."/>
            <person name="Ogino H."/>
            <person name="Ohta Y."/>
            <person name="Poliakov A.V."/>
            <person name="Pollet N."/>
            <person name="Robert J."/>
            <person name="Salamov A."/>
            <person name="Sater A.K."/>
            <person name="Schmutz J."/>
            <person name="Terry A."/>
            <person name="Vize P.D."/>
            <person name="Warren W.C."/>
            <person name="Wells D."/>
            <person name="Wills A."/>
            <person name="Wilson R.K."/>
            <person name="Zimmerman L.B."/>
            <person name="Zorn A.M."/>
            <person name="Grainger R."/>
            <person name="Grammer T."/>
            <person name="Khokha M.K."/>
            <person name="Richardson P.M."/>
            <person name="Rokhsar D.S."/>
        </authorList>
    </citation>
    <scope>NUCLEOTIDE SEQUENCE [LARGE SCALE GENOMIC DNA]</scope>
    <source>
        <strain evidence="10">Nigerian</strain>
    </source>
</reference>
<dbReference type="InterPro" id="IPR013790">
    <property type="entry name" value="Dwarfin"/>
</dbReference>
<proteinExistence type="inferred from homology"/>
<dbReference type="OMA" id="VWAPRGE"/>
<protein>
    <recommendedName>
        <fullName evidence="7">Mothers against decapentaplegic homolog</fullName>
        <shortName evidence="7">MAD homolog</shortName>
        <shortName evidence="7">Mothers against DPP homolog</shortName>
    </recommendedName>
    <alternativeName>
        <fullName evidence="7">SMAD family member</fullName>
    </alternativeName>
</protein>
<accession>A0A1B8XWS0</accession>
<dbReference type="GO" id="GO:0005737">
    <property type="term" value="C:cytoplasm"/>
    <property type="evidence" value="ECO:0007669"/>
    <property type="project" value="UniProtKB-SubCell"/>
</dbReference>
<evidence type="ECO:0000259" key="8">
    <source>
        <dbReference type="PROSITE" id="PS51075"/>
    </source>
</evidence>
<reference evidence="10" key="3">
    <citation type="submission" date="2016-05" db="EMBL/GenBank/DDBJ databases">
        <title>WGS assembly of Xenopus tropicalis.</title>
        <authorList>
            <person name="Sessions A."/>
            <person name="Jenkins J."/>
            <person name="Mitros T."/>
            <person name="Lyons J.T."/>
            <person name="Dichmann D.S."/>
            <person name="Robert J."/>
            <person name="Harland R.M."/>
            <person name="Rokhsar D.S."/>
        </authorList>
    </citation>
    <scope>NUCLEOTIDE SEQUENCE</scope>
    <source>
        <strain evidence="10">Nigerian</strain>
    </source>
</reference>
<dbReference type="CTD" id="100492635"/>
<evidence type="ECO:0000256" key="5">
    <source>
        <dbReference type="ARBA" id="ARBA00023163"/>
    </source>
</evidence>
<evidence type="ECO:0000256" key="7">
    <source>
        <dbReference type="RuleBase" id="RU361195"/>
    </source>
</evidence>
<dbReference type="SUPFAM" id="SSF49879">
    <property type="entry name" value="SMAD/FHA domain"/>
    <property type="match status" value="1"/>
</dbReference>
<evidence type="ECO:0000256" key="6">
    <source>
        <dbReference type="ARBA" id="ARBA00023242"/>
    </source>
</evidence>
<dbReference type="CDD" id="cd10489">
    <property type="entry name" value="MH1_SMAD_6_7"/>
    <property type="match status" value="1"/>
</dbReference>
<evidence type="ECO:0000256" key="3">
    <source>
        <dbReference type="ARBA" id="ARBA00022833"/>
    </source>
</evidence>
<dbReference type="OrthoDB" id="5946219at2759"/>
<name>A0A1B8XWS0_XENTR</name>
<dbReference type="PROSITE" id="PS51076">
    <property type="entry name" value="MH2"/>
    <property type="match status" value="1"/>
</dbReference>
<evidence type="ECO:0000256" key="2">
    <source>
        <dbReference type="ARBA" id="ARBA00022723"/>
    </source>
</evidence>
<dbReference type="GO" id="GO:0046872">
    <property type="term" value="F:metal ion binding"/>
    <property type="evidence" value="ECO:0007669"/>
    <property type="project" value="UniProtKB-KW"/>
</dbReference>
<reference evidence="10" key="1">
    <citation type="submission" date="2009-11" db="EMBL/GenBank/DDBJ databases">
        <authorList>
            <consortium name="US DOE Joint Genome Institute (JGI-PGF)"/>
            <person name="Ottilar R."/>
            <person name="Schmutz J."/>
            <person name="Salamov A."/>
            <person name="Cheng J.F."/>
            <person name="Lucas S."/>
            <person name="Pitluck S."/>
            <person name="Gundlach H."/>
            <person name="Guo Y."/>
            <person name="Haberer G."/>
            <person name="Nasrallah J."/>
            <person name="Mayer K.F.X."/>
            <person name="van de Peer Y."/>
            <person name="Weigel D."/>
            <person name="Grigoriev I.V."/>
        </authorList>
    </citation>
    <scope>NUCLEOTIDE SEQUENCE</scope>
    <source>
        <strain evidence="10">Nigerian</strain>
    </source>
</reference>
<dbReference type="PROSITE" id="PS51075">
    <property type="entry name" value="MH1"/>
    <property type="match status" value="1"/>
</dbReference>
<keyword evidence="11" id="KW-1185">Reference proteome</keyword>
<evidence type="ECO:0000256" key="4">
    <source>
        <dbReference type="ARBA" id="ARBA00023015"/>
    </source>
</evidence>
<dbReference type="InterPro" id="IPR036578">
    <property type="entry name" value="SMAD_MH1_sf"/>
</dbReference>
<comment type="similarity">
    <text evidence="1 7">Belongs to the dwarfin/SMAD family.</text>
</comment>
<dbReference type="PANTHER" id="PTHR13703">
    <property type="entry name" value="SMAD"/>
    <property type="match status" value="1"/>
</dbReference>
<feature type="domain" description="MH2" evidence="9">
    <location>
        <begin position="191"/>
        <end position="367"/>
    </location>
</feature>
<dbReference type="InterPro" id="IPR003619">
    <property type="entry name" value="MAD_homology1_Dwarfin-type"/>
</dbReference>
<evidence type="ECO:0000313" key="11">
    <source>
        <dbReference type="Proteomes" id="UP000008143"/>
    </source>
</evidence>
<dbReference type="Gene3D" id="3.90.520.10">
    <property type="entry name" value="SMAD MH1 domain"/>
    <property type="match status" value="1"/>
</dbReference>
<dbReference type="EMBL" id="KV460985">
    <property type="protein sequence ID" value="OCA15072.1"/>
    <property type="molecule type" value="Genomic_DNA"/>
</dbReference>
<dbReference type="Pfam" id="PF03165">
    <property type="entry name" value="MH1"/>
    <property type="match status" value="1"/>
</dbReference>
<dbReference type="AGR" id="Xenbase:XB-GENE-876706"/>
<dbReference type="GO" id="GO:0006357">
    <property type="term" value="P:regulation of transcription by RNA polymerase II"/>
    <property type="evidence" value="ECO:0000318"/>
    <property type="project" value="GO_Central"/>
</dbReference>
<comment type="subcellular location">
    <subcellularLocation>
        <location evidence="7">Cytoplasm</location>
    </subcellularLocation>
    <subcellularLocation>
        <location evidence="7">Nucleus</location>
    </subcellularLocation>
</comment>
<organism evidence="10">
    <name type="scientific">Xenopus tropicalis</name>
    <name type="common">Western clawed frog</name>
    <name type="synonym">Silurana tropicalis</name>
    <dbReference type="NCBI Taxonomy" id="8364"/>
    <lineage>
        <taxon>Eukaryota</taxon>
        <taxon>Metazoa</taxon>
        <taxon>Chordata</taxon>
        <taxon>Craniata</taxon>
        <taxon>Vertebrata</taxon>
        <taxon>Euteleostomi</taxon>
        <taxon>Amphibia</taxon>
        <taxon>Batrachia</taxon>
        <taxon>Anura</taxon>
        <taxon>Pipoidea</taxon>
        <taxon>Pipidae</taxon>
        <taxon>Xenopodinae</taxon>
        <taxon>Xenopus</taxon>
        <taxon>Silurana</taxon>
    </lineage>
</organism>
<dbReference type="RefSeq" id="XP_004920244.1">
    <property type="nucleotide sequence ID" value="XM_004920187.3"/>
</dbReference>
<gene>
    <name evidence="12 13 14" type="primary">smad6.2</name>
    <name evidence="14" type="synonym">smad6</name>
    <name evidence="10" type="ORF">XENTR_v90030643mg</name>
</gene>
<reference evidence="12 13" key="4">
    <citation type="submission" date="2025-04" db="UniProtKB">
        <authorList>
            <consortium name="RefSeq"/>
        </authorList>
    </citation>
    <scope>IDENTIFICATION</scope>
    <source>
        <strain evidence="12 13">Nigerian</strain>
        <tissue evidence="12 13">Liver and blood</tissue>
    </source>
</reference>
<evidence type="ECO:0000313" key="12">
    <source>
        <dbReference type="RefSeq" id="XP_004920244.1"/>
    </source>
</evidence>
<keyword evidence="7" id="KW-0963">Cytoplasm</keyword>
<keyword evidence="6 7" id="KW-0539">Nucleus</keyword>
<dbReference type="Gene3D" id="2.60.200.10">
    <property type="match status" value="1"/>
</dbReference>
<dbReference type="Pfam" id="PF03166">
    <property type="entry name" value="MH2"/>
    <property type="match status" value="1"/>
</dbReference>
<keyword evidence="3" id="KW-0862">Zinc</keyword>
<dbReference type="Xenbase" id="XB-GENE-876706">
    <property type="gene designation" value="smad6.2"/>
</dbReference>
<dbReference type="SMART" id="SM00524">
    <property type="entry name" value="DWB"/>
    <property type="match status" value="1"/>
</dbReference>
<evidence type="ECO:0000313" key="13">
    <source>
        <dbReference type="RefSeq" id="XP_031747525.1"/>
    </source>
</evidence>
<dbReference type="SMART" id="SM00523">
    <property type="entry name" value="DWA"/>
    <property type="match status" value="1"/>
</dbReference>
<keyword evidence="2" id="KW-0479">Metal-binding</keyword>
<dbReference type="InterPro" id="IPR017855">
    <property type="entry name" value="SMAD-like_dom_sf"/>
</dbReference>
<dbReference type="FunFam" id="2.60.200.10:FF:000004">
    <property type="entry name" value="Mothers against decapentaplegic homolog"/>
    <property type="match status" value="1"/>
</dbReference>
<dbReference type="GO" id="GO:0009653">
    <property type="term" value="P:anatomical structure morphogenesis"/>
    <property type="evidence" value="ECO:0000318"/>
    <property type="project" value="GO_Central"/>
</dbReference>
<evidence type="ECO:0000313" key="14">
    <source>
        <dbReference type="Xenbase" id="XB-GENE-876706"/>
    </source>
</evidence>
<keyword evidence="4 7" id="KW-0805">Transcription regulation</keyword>
<dbReference type="PANTHER" id="PTHR13703:SF67">
    <property type="entry name" value="MOTHERS AGAINST DECAPENTAPLEGIC HOMOLOG"/>
    <property type="match status" value="1"/>
</dbReference>
<dbReference type="GO" id="GO:0140416">
    <property type="term" value="F:transcription regulator inhibitor activity"/>
    <property type="evidence" value="ECO:0000318"/>
    <property type="project" value="GO_Central"/>
</dbReference>
<keyword evidence="5 7" id="KW-0804">Transcription</keyword>
<dbReference type="RefSeq" id="XP_031747525.1">
    <property type="nucleotide sequence ID" value="XM_031891665.1"/>
</dbReference>
<dbReference type="AlphaFoldDB" id="A0A1B8XWS0"/>
<dbReference type="InterPro" id="IPR008984">
    <property type="entry name" value="SMAD_FHA_dom_sf"/>
</dbReference>
<dbReference type="InterPro" id="IPR001132">
    <property type="entry name" value="SMAD_dom_Dwarfin-type"/>
</dbReference>